<keyword evidence="4" id="KW-1185">Reference proteome</keyword>
<comment type="similarity">
    <text evidence="1">Belongs to the RdRP family.</text>
</comment>
<comment type="catalytic activity">
    <reaction evidence="1">
        <text>RNA(n) + a ribonucleoside 5'-triphosphate = RNA(n+1) + diphosphate</text>
        <dbReference type="Rhea" id="RHEA:21248"/>
        <dbReference type="Rhea" id="RHEA-COMP:14527"/>
        <dbReference type="Rhea" id="RHEA-COMP:17342"/>
        <dbReference type="ChEBI" id="CHEBI:33019"/>
        <dbReference type="ChEBI" id="CHEBI:61557"/>
        <dbReference type="ChEBI" id="CHEBI:140395"/>
        <dbReference type="EC" id="2.7.7.48"/>
    </reaction>
</comment>
<name>A0ABY8TM40_TETOB</name>
<dbReference type="EMBL" id="CP126209">
    <property type="protein sequence ID" value="WIA10177.1"/>
    <property type="molecule type" value="Genomic_DNA"/>
</dbReference>
<reference evidence="3 4" key="1">
    <citation type="submission" date="2023-05" db="EMBL/GenBank/DDBJ databases">
        <title>A 100% complete, gapless, phased diploid assembly of the Scenedesmus obliquus UTEX 3031 genome.</title>
        <authorList>
            <person name="Biondi T.C."/>
            <person name="Hanschen E.R."/>
            <person name="Kwon T."/>
            <person name="Eng W."/>
            <person name="Kruse C.P.S."/>
            <person name="Koehler S.I."/>
            <person name="Kunde Y."/>
            <person name="Gleasner C.D."/>
            <person name="You Mak K.T."/>
            <person name="Polle J."/>
            <person name="Hovde B.T."/>
            <person name="Starkenburg S.R."/>
        </authorList>
    </citation>
    <scope>NUCLEOTIDE SEQUENCE [LARGE SCALE GENOMIC DNA]</scope>
    <source>
        <strain evidence="3 4">DOE0152z</strain>
    </source>
</reference>
<organism evidence="3 4">
    <name type="scientific">Tetradesmus obliquus</name>
    <name type="common">Green alga</name>
    <name type="synonym">Acutodesmus obliquus</name>
    <dbReference type="NCBI Taxonomy" id="3088"/>
    <lineage>
        <taxon>Eukaryota</taxon>
        <taxon>Viridiplantae</taxon>
        <taxon>Chlorophyta</taxon>
        <taxon>core chlorophytes</taxon>
        <taxon>Chlorophyceae</taxon>
        <taxon>CS clade</taxon>
        <taxon>Sphaeropleales</taxon>
        <taxon>Scenedesmaceae</taxon>
        <taxon>Tetradesmus</taxon>
    </lineage>
</organism>
<keyword evidence="1" id="KW-0943">RNA-mediated gene silencing</keyword>
<evidence type="ECO:0000259" key="2">
    <source>
        <dbReference type="Pfam" id="PF05183"/>
    </source>
</evidence>
<evidence type="ECO:0000256" key="1">
    <source>
        <dbReference type="RuleBase" id="RU363098"/>
    </source>
</evidence>
<keyword evidence="1" id="KW-0548">Nucleotidyltransferase</keyword>
<keyword evidence="1" id="KW-0694">RNA-binding</keyword>
<proteinExistence type="inferred from homology"/>
<dbReference type="PANTHER" id="PTHR23079:SF55">
    <property type="entry name" value="RNA-DIRECTED RNA POLYMERASE"/>
    <property type="match status" value="1"/>
</dbReference>
<gene>
    <name evidence="3" type="ORF">OEZ85_010381</name>
</gene>
<keyword evidence="1" id="KW-0696">RNA-directed RNA polymerase</keyword>
<evidence type="ECO:0000313" key="4">
    <source>
        <dbReference type="Proteomes" id="UP001244341"/>
    </source>
</evidence>
<dbReference type="Proteomes" id="UP001244341">
    <property type="component" value="Chromosome 2b"/>
</dbReference>
<accession>A0ABY8TM40</accession>
<dbReference type="PANTHER" id="PTHR23079">
    <property type="entry name" value="RNA-DEPENDENT RNA POLYMERASE"/>
    <property type="match status" value="1"/>
</dbReference>
<protein>
    <recommendedName>
        <fullName evidence="1">RNA-dependent RNA polymerase</fullName>
        <ecNumber evidence="1">2.7.7.48</ecNumber>
    </recommendedName>
</protein>
<dbReference type="Pfam" id="PF05183">
    <property type="entry name" value="RdRP"/>
    <property type="match status" value="1"/>
</dbReference>
<dbReference type="InterPro" id="IPR007855">
    <property type="entry name" value="RDRP"/>
</dbReference>
<evidence type="ECO:0000313" key="3">
    <source>
        <dbReference type="EMBL" id="WIA10177.1"/>
    </source>
</evidence>
<sequence length="1092" mass="118075">MATACSVTIDLQQRCLTVEAPFNTPTGPEQHLLVIMFRHLRRSLLVNPQTHSITFTVHQPPKVLRKVPERPLMFGLGPDNGPEWEVPMDPTAADLTCLGSAGVVAGMPQAVSGGLAGAHGVLGRCTWFSVRLAAAAMDALSPGSKLWKKLRSFKLLAAAGQAQQQQQQQAVLSKEHWEGLHGAFALPHMLQELDFDVGYHVVLLLSSGVASMWQASTPAFQQLLQQQHPAAASQALAELASSAVPIRDLEAALQQQLEGLADKAAGQAAAATAAATQRCSYLRPEPESGNRVIRHFSSQEAVDSSSLPHHLRCLSGLVISDSHFLRVSFGDEHGDRLWGSSQEPLEDFYSLMGAVLQQGVWVNGRFYAYLAYSSSQLKTWSCWFVADPLQGQPGAAGAAVLADALRHWIRDALDKEKVPAKCAARLGQCFSSTVDAAEVQQHQLGQLDDVQHNDYCFSDGVGVISPLLLQEVLGEIRYGGTKGVLSRCSALRGRQLQLRPSQLKFSSSHPQLEVCSVAAWLPAYLNRQVIAMMAHNGVPAEAFLAKLEACLDDLAAMCSSTQQALHVLPHLGGIEPGAHAAMLSMLAVADTCGLPLDPLLDSCLRAVARWQVTDLRAKARLLVQQGATLLGVLDETGALQEGQVFVQEGCLLLQVQSRTMSAPAVVTGPVVLAKSPVAHMGDVRRVEAVAPPGSAGQRLAADYVNVLVFSQQGQRPLPNMLSGSDLDGDQYVVLWDEQLLQPRNSPAQDYTAAPPDQVDKVTPKHLQQHFVDFARNDNLGVISTWLLAQADAQGPDSPVCQKLAALHSTAVDFPKTGRPAQLNIDLMPQSYPHFMERKDRPSYESTTVLGQMYDRVLAHPITKQLLEADAAANLAANNSSSKKQQLHWPEQLLQVPGLGSSWQLLLADAQQHCAVFDRELVALMNHWAVYDVGELLTGCLRRLQRRQGQQHHASQQRDTLQRELRELFGGARRRYLTQVLQLQDAAAAAAGQLQMPGASVYEGMTLRTLEGLVSEWAAAAGDGNVGSDVRLQLAAAYLVVAHKWLVKQQAAAAAAAAGGRSAPGPAGFLRLRLCFQWVVHRELAELADELGG</sequence>
<keyword evidence="1" id="KW-0808">Transferase</keyword>
<feature type="domain" description="RDRP core" evidence="2">
    <location>
        <begin position="321"/>
        <end position="856"/>
    </location>
</feature>
<dbReference type="EC" id="2.7.7.48" evidence="1"/>
<dbReference type="InterPro" id="IPR057596">
    <property type="entry name" value="RDRP_core"/>
</dbReference>
<comment type="function">
    <text evidence="1">Probably involved in the RNA silencing pathway and required for the generation of small interfering RNAs (siRNAs).</text>
</comment>